<protein>
    <submittedName>
        <fullName evidence="5">Dimethyl sulfoxide reductase</fullName>
    </submittedName>
</protein>
<dbReference type="InterPro" id="IPR002818">
    <property type="entry name" value="DJ-1/PfpI"/>
</dbReference>
<keyword evidence="2" id="KW-0456">Lyase</keyword>
<name>A0A095ZAW7_9CORY</name>
<comment type="similarity">
    <text evidence="3">Belongs to the peptidase C56 family. HSP31-like subfamily.</text>
</comment>
<reference evidence="5 6" key="1">
    <citation type="submission" date="2014-07" db="EMBL/GenBank/DDBJ databases">
        <authorList>
            <person name="McCorrison J."/>
            <person name="Sanka R."/>
            <person name="Torralba M."/>
            <person name="Gillis M."/>
            <person name="Haft D.H."/>
            <person name="Methe B."/>
            <person name="Sutton G."/>
            <person name="Nelson K.E."/>
        </authorList>
    </citation>
    <scope>NUCLEOTIDE SEQUENCE [LARGE SCALE GENOMIC DNA]</scope>
    <source>
        <strain evidence="5 6">DNF00450</strain>
    </source>
</reference>
<dbReference type="GO" id="GO:0005737">
    <property type="term" value="C:cytoplasm"/>
    <property type="evidence" value="ECO:0007669"/>
    <property type="project" value="TreeGrafter"/>
</dbReference>
<dbReference type="Gene3D" id="3.40.50.880">
    <property type="match status" value="1"/>
</dbReference>
<dbReference type="eggNOG" id="COG0693">
    <property type="taxonomic scope" value="Bacteria"/>
</dbReference>
<evidence type="ECO:0000313" key="6">
    <source>
        <dbReference type="Proteomes" id="UP000029548"/>
    </source>
</evidence>
<feature type="domain" description="DJ-1/PfpI" evidence="4">
    <location>
        <begin position="28"/>
        <end position="226"/>
    </location>
</feature>
<dbReference type="Proteomes" id="UP000029548">
    <property type="component" value="Unassembled WGS sequence"/>
</dbReference>
<dbReference type="PANTHER" id="PTHR48094">
    <property type="entry name" value="PROTEIN/NUCLEIC ACID DEGLYCASE DJ-1-RELATED"/>
    <property type="match status" value="1"/>
</dbReference>
<dbReference type="GO" id="GO:0019172">
    <property type="term" value="F:glyoxalase III activity"/>
    <property type="evidence" value="ECO:0007669"/>
    <property type="project" value="TreeGrafter"/>
</dbReference>
<organism evidence="5 6">
    <name type="scientific">Corynebacterium freneyi DNF00450</name>
    <dbReference type="NCBI Taxonomy" id="1287475"/>
    <lineage>
        <taxon>Bacteria</taxon>
        <taxon>Bacillati</taxon>
        <taxon>Actinomycetota</taxon>
        <taxon>Actinomycetes</taxon>
        <taxon>Mycobacteriales</taxon>
        <taxon>Corynebacteriaceae</taxon>
        <taxon>Corynebacterium</taxon>
    </lineage>
</organism>
<dbReference type="AlphaFoldDB" id="A0A095ZAW7"/>
<dbReference type="Pfam" id="PF01965">
    <property type="entry name" value="DJ-1_PfpI"/>
    <property type="match status" value="1"/>
</dbReference>
<dbReference type="GO" id="GO:0019243">
    <property type="term" value="P:methylglyoxal catabolic process to D-lactate via S-lactoyl-glutathione"/>
    <property type="evidence" value="ECO:0007669"/>
    <property type="project" value="TreeGrafter"/>
</dbReference>
<evidence type="ECO:0000256" key="3">
    <source>
        <dbReference type="ARBA" id="ARBA00038493"/>
    </source>
</evidence>
<comment type="caution">
    <text evidence="5">The sequence shown here is derived from an EMBL/GenBank/DDBJ whole genome shotgun (WGS) entry which is preliminary data.</text>
</comment>
<keyword evidence="1" id="KW-0346">Stress response</keyword>
<accession>A0A095ZAW7</accession>
<proteinExistence type="inferred from homology"/>
<evidence type="ECO:0000256" key="2">
    <source>
        <dbReference type="ARBA" id="ARBA00023239"/>
    </source>
</evidence>
<dbReference type="EMBL" id="JRNE01000067">
    <property type="protein sequence ID" value="KGF15827.1"/>
    <property type="molecule type" value="Genomic_DNA"/>
</dbReference>
<dbReference type="InterPro" id="IPR050325">
    <property type="entry name" value="Prot/Nucl_acid_deglycase"/>
</dbReference>
<gene>
    <name evidence="5" type="ORF">HMPREF1650_09910</name>
</gene>
<dbReference type="CDD" id="cd03141">
    <property type="entry name" value="GATase1_Hsp31_like"/>
    <property type="match status" value="1"/>
</dbReference>
<dbReference type="PANTHER" id="PTHR48094:SF11">
    <property type="entry name" value="GLUTATHIONE-INDEPENDENT GLYOXALASE HSP31-RELATED"/>
    <property type="match status" value="1"/>
</dbReference>
<sequence length="230" mass="25085">MTKRILHVATNVDRYENHPDHPTGLWLSELTHAWDVFEARGFEQTIVSPAGGYVPLEPKSLKFPFYDDSAKAWHGDPARMALLGDTARPEDLDAADFDAIYFTGGHGVMFDFPGSEGLQRLTRGIFEAGGVVGAVCHGYCGLLDMTLSDGSHLVEGRTLTGFSWREEVAAGVAKLVPYDIEAEIKKRGADYRKQPIPFTPHAVADGTLITGQNPTSAKQTAELIVEALSR</sequence>
<evidence type="ECO:0000313" key="5">
    <source>
        <dbReference type="EMBL" id="KGF15827.1"/>
    </source>
</evidence>
<dbReference type="SUPFAM" id="SSF52317">
    <property type="entry name" value="Class I glutamine amidotransferase-like"/>
    <property type="match status" value="1"/>
</dbReference>
<dbReference type="InterPro" id="IPR029062">
    <property type="entry name" value="Class_I_gatase-like"/>
</dbReference>
<evidence type="ECO:0000256" key="1">
    <source>
        <dbReference type="ARBA" id="ARBA00023016"/>
    </source>
</evidence>
<dbReference type="RefSeq" id="WP_035122974.1">
    <property type="nucleotide sequence ID" value="NZ_JRNE01000067.1"/>
</dbReference>
<evidence type="ECO:0000259" key="4">
    <source>
        <dbReference type="Pfam" id="PF01965"/>
    </source>
</evidence>